<gene>
    <name evidence="1" type="ORF">QWZ10_25550</name>
</gene>
<dbReference type="Proteomes" id="UP001243846">
    <property type="component" value="Unassembled WGS sequence"/>
</dbReference>
<comment type="caution">
    <text evidence="1">The sequence shown here is derived from an EMBL/GenBank/DDBJ whole genome shotgun (WGS) entry which is preliminary data.</text>
</comment>
<proteinExistence type="predicted"/>
<keyword evidence="2" id="KW-1185">Reference proteome</keyword>
<dbReference type="EMBL" id="JAUFRC010000004">
    <property type="protein sequence ID" value="MDN3714333.1"/>
    <property type="molecule type" value="Genomic_DNA"/>
</dbReference>
<evidence type="ECO:0000313" key="2">
    <source>
        <dbReference type="Proteomes" id="UP001243846"/>
    </source>
</evidence>
<accession>A0ABT8DC25</accession>
<protein>
    <submittedName>
        <fullName evidence="1">Uncharacterized protein</fullName>
    </submittedName>
</protein>
<organism evidence="1 2">
    <name type="scientific">Paracoccus cavernae</name>
    <dbReference type="NCBI Taxonomy" id="1571207"/>
    <lineage>
        <taxon>Bacteria</taxon>
        <taxon>Pseudomonadati</taxon>
        <taxon>Pseudomonadota</taxon>
        <taxon>Alphaproteobacteria</taxon>
        <taxon>Rhodobacterales</taxon>
        <taxon>Paracoccaceae</taxon>
        <taxon>Paracoccus</taxon>
    </lineage>
</organism>
<reference evidence="2" key="1">
    <citation type="journal article" date="2019" name="Int. J. Syst. Evol. Microbiol.">
        <title>The Global Catalogue of Microorganisms (GCM) 10K type strain sequencing project: providing services to taxonomists for standard genome sequencing and annotation.</title>
        <authorList>
            <consortium name="The Broad Institute Genomics Platform"/>
            <consortium name="The Broad Institute Genome Sequencing Center for Infectious Disease"/>
            <person name="Wu L."/>
            <person name="Ma J."/>
        </authorList>
    </citation>
    <scope>NUCLEOTIDE SEQUENCE [LARGE SCALE GENOMIC DNA]</scope>
    <source>
        <strain evidence="2">CECT 8482</strain>
    </source>
</reference>
<name>A0ABT8DC25_9RHOB</name>
<sequence length="72" mass="7843">MAQSDHPYFVKPAYRTAKGEPKLAIYYQAETKTLPDGKVIKPKPVPLVIAANYLSDPETVLKAMAAVLNGRG</sequence>
<evidence type="ECO:0000313" key="1">
    <source>
        <dbReference type="EMBL" id="MDN3714333.1"/>
    </source>
</evidence>
<dbReference type="RefSeq" id="WP_377686428.1">
    <property type="nucleotide sequence ID" value="NZ_JBHMDZ010000015.1"/>
</dbReference>